<dbReference type="Proteomes" id="UP000737171">
    <property type="component" value="Unassembled WGS sequence"/>
</dbReference>
<keyword evidence="5" id="KW-0645">Protease</keyword>
<dbReference type="PANTHER" id="PTHR32282:SF15">
    <property type="entry name" value="PENICILLIN-BINDING PROTEIN 1C"/>
    <property type="match status" value="1"/>
</dbReference>
<name>A0ABX2EKW3_9BURK</name>
<dbReference type="InterPro" id="IPR001460">
    <property type="entry name" value="PCN-bd_Tpept"/>
</dbReference>
<comment type="pathway">
    <text evidence="1">Cell wall biogenesis; peptidoglycan biosynthesis.</text>
</comment>
<evidence type="ECO:0000256" key="8">
    <source>
        <dbReference type="ARBA" id="ARBA00022801"/>
    </source>
</evidence>
<evidence type="ECO:0000256" key="4">
    <source>
        <dbReference type="ARBA" id="ARBA00022645"/>
    </source>
</evidence>
<dbReference type="InterPro" id="IPR036950">
    <property type="entry name" value="PBP_transglycosylase"/>
</dbReference>
<comment type="caution">
    <text evidence="16">The sequence shown here is derived from an EMBL/GenBank/DDBJ whole genome shotgun (WGS) entry which is preliminary data.</text>
</comment>
<dbReference type="EC" id="2.4.99.28" evidence="10"/>
<evidence type="ECO:0000256" key="10">
    <source>
        <dbReference type="ARBA" id="ARBA00044770"/>
    </source>
</evidence>
<gene>
    <name evidence="16" type="primary">pbpC</name>
    <name evidence="16" type="ORF">HLB44_19605</name>
</gene>
<comment type="similarity">
    <text evidence="3">In the N-terminal section; belongs to the glycosyltransferase 51 family.</text>
</comment>
<keyword evidence="12" id="KW-0732">Signal</keyword>
<dbReference type="NCBIfam" id="TIGR02073">
    <property type="entry name" value="PBP_1c"/>
    <property type="match status" value="1"/>
</dbReference>
<keyword evidence="4" id="KW-0121">Carboxypeptidase</keyword>
<evidence type="ECO:0000313" key="16">
    <source>
        <dbReference type="EMBL" id="NRF69206.1"/>
    </source>
</evidence>
<accession>A0ABX2EKW3</accession>
<evidence type="ECO:0000256" key="3">
    <source>
        <dbReference type="ARBA" id="ARBA00007739"/>
    </source>
</evidence>
<evidence type="ECO:0000259" key="13">
    <source>
        <dbReference type="Pfam" id="PF00905"/>
    </source>
</evidence>
<dbReference type="PANTHER" id="PTHR32282">
    <property type="entry name" value="BINDING PROTEIN TRANSPEPTIDASE, PUTATIVE-RELATED"/>
    <property type="match status" value="1"/>
</dbReference>
<dbReference type="InterPro" id="IPR009647">
    <property type="entry name" value="PBP_C"/>
</dbReference>
<dbReference type="InterPro" id="IPR023346">
    <property type="entry name" value="Lysozyme-like_dom_sf"/>
</dbReference>
<reference evidence="16 17" key="1">
    <citation type="submission" date="2020-05" db="EMBL/GenBank/DDBJ databases">
        <title>Aquincola sp. isolate from soil.</title>
        <authorList>
            <person name="Han J."/>
            <person name="Kim D.-U."/>
        </authorList>
    </citation>
    <scope>NUCLEOTIDE SEQUENCE [LARGE SCALE GENOMIC DNA]</scope>
    <source>
        <strain evidence="16 17">S2</strain>
    </source>
</reference>
<comment type="similarity">
    <text evidence="2">In the C-terminal section; belongs to the transpeptidase family.</text>
</comment>
<feature type="signal peptide" evidence="12">
    <location>
        <begin position="1"/>
        <end position="17"/>
    </location>
</feature>
<dbReference type="SUPFAM" id="SSF56601">
    <property type="entry name" value="beta-lactamase/transpeptidase-like"/>
    <property type="match status" value="1"/>
</dbReference>
<comment type="catalytic activity">
    <reaction evidence="11">
        <text>[GlcNAc-(1-&gt;4)-Mur2Ac(oyl-L-Ala-gamma-D-Glu-L-Lys-D-Ala-D-Ala)](n)-di-trans,octa-cis-undecaprenyl diphosphate + beta-D-GlcNAc-(1-&gt;4)-Mur2Ac(oyl-L-Ala-gamma-D-Glu-L-Lys-D-Ala-D-Ala)-di-trans,octa-cis-undecaprenyl diphosphate = [GlcNAc-(1-&gt;4)-Mur2Ac(oyl-L-Ala-gamma-D-Glu-L-Lys-D-Ala-D-Ala)](n+1)-di-trans,octa-cis-undecaprenyl diphosphate + di-trans,octa-cis-undecaprenyl diphosphate + H(+)</text>
        <dbReference type="Rhea" id="RHEA:23708"/>
        <dbReference type="Rhea" id="RHEA-COMP:9602"/>
        <dbReference type="Rhea" id="RHEA-COMP:9603"/>
        <dbReference type="ChEBI" id="CHEBI:15378"/>
        <dbReference type="ChEBI" id="CHEBI:58405"/>
        <dbReference type="ChEBI" id="CHEBI:60033"/>
        <dbReference type="ChEBI" id="CHEBI:78435"/>
        <dbReference type="EC" id="2.4.99.28"/>
    </reaction>
</comment>
<dbReference type="Pfam" id="PF06832">
    <property type="entry name" value="BiPBP_C"/>
    <property type="match status" value="1"/>
</dbReference>
<keyword evidence="7" id="KW-0808">Transferase</keyword>
<dbReference type="Pfam" id="PF00912">
    <property type="entry name" value="Transgly"/>
    <property type="match status" value="1"/>
</dbReference>
<dbReference type="SUPFAM" id="SSF53955">
    <property type="entry name" value="Lysozyme-like"/>
    <property type="match status" value="1"/>
</dbReference>
<keyword evidence="9" id="KW-0511">Multifunctional enzyme</keyword>
<keyword evidence="17" id="KW-1185">Reference proteome</keyword>
<dbReference type="InterPro" id="IPR011815">
    <property type="entry name" value="PBP_1c"/>
</dbReference>
<feature type="domain" description="Penicillin-binding protein transpeptidase" evidence="13">
    <location>
        <begin position="298"/>
        <end position="527"/>
    </location>
</feature>
<evidence type="ECO:0000256" key="11">
    <source>
        <dbReference type="ARBA" id="ARBA00049902"/>
    </source>
</evidence>
<dbReference type="InterPro" id="IPR001264">
    <property type="entry name" value="Glyco_trans_51"/>
</dbReference>
<dbReference type="InterPro" id="IPR050396">
    <property type="entry name" value="Glycosyltr_51/Transpeptidase"/>
</dbReference>
<evidence type="ECO:0000256" key="12">
    <source>
        <dbReference type="SAM" id="SignalP"/>
    </source>
</evidence>
<dbReference type="Gene3D" id="3.40.710.10">
    <property type="entry name" value="DD-peptidase/beta-lactamase superfamily"/>
    <property type="match status" value="1"/>
</dbReference>
<evidence type="ECO:0000256" key="2">
    <source>
        <dbReference type="ARBA" id="ARBA00007090"/>
    </source>
</evidence>
<keyword evidence="8" id="KW-0378">Hydrolase</keyword>
<protein>
    <recommendedName>
        <fullName evidence="10">peptidoglycan glycosyltransferase</fullName>
        <ecNumber evidence="10">2.4.99.28</ecNumber>
    </recommendedName>
</protein>
<evidence type="ECO:0000256" key="5">
    <source>
        <dbReference type="ARBA" id="ARBA00022670"/>
    </source>
</evidence>
<dbReference type="EMBL" id="JABRWJ010000006">
    <property type="protein sequence ID" value="NRF69206.1"/>
    <property type="molecule type" value="Genomic_DNA"/>
</dbReference>
<feature type="chain" id="PRO_5046403993" description="peptidoglycan glycosyltransferase" evidence="12">
    <location>
        <begin position="18"/>
        <end position="726"/>
    </location>
</feature>
<feature type="domain" description="Glycosyl transferase family 51" evidence="14">
    <location>
        <begin position="45"/>
        <end position="217"/>
    </location>
</feature>
<keyword evidence="6" id="KW-0328">Glycosyltransferase</keyword>
<dbReference type="Gene3D" id="1.10.3810.10">
    <property type="entry name" value="Biosynthetic peptidoglycan transglycosylase-like"/>
    <property type="match status" value="1"/>
</dbReference>
<evidence type="ECO:0000313" key="17">
    <source>
        <dbReference type="Proteomes" id="UP000737171"/>
    </source>
</evidence>
<evidence type="ECO:0000259" key="15">
    <source>
        <dbReference type="Pfam" id="PF06832"/>
    </source>
</evidence>
<dbReference type="InterPro" id="IPR012338">
    <property type="entry name" value="Beta-lactam/transpept-like"/>
</dbReference>
<proteinExistence type="inferred from homology"/>
<feature type="domain" description="Penicillin-binding C-terminal" evidence="15">
    <location>
        <begin position="640"/>
        <end position="717"/>
    </location>
</feature>
<evidence type="ECO:0000256" key="6">
    <source>
        <dbReference type="ARBA" id="ARBA00022676"/>
    </source>
</evidence>
<organism evidence="16 17">
    <name type="scientific">Pseudaquabacterium terrae</name>
    <dbReference type="NCBI Taxonomy" id="2732868"/>
    <lineage>
        <taxon>Bacteria</taxon>
        <taxon>Pseudomonadati</taxon>
        <taxon>Pseudomonadota</taxon>
        <taxon>Betaproteobacteria</taxon>
        <taxon>Burkholderiales</taxon>
        <taxon>Sphaerotilaceae</taxon>
        <taxon>Pseudaquabacterium</taxon>
    </lineage>
</organism>
<dbReference type="Pfam" id="PF00905">
    <property type="entry name" value="Transpeptidase"/>
    <property type="match status" value="1"/>
</dbReference>
<evidence type="ECO:0000256" key="9">
    <source>
        <dbReference type="ARBA" id="ARBA00023268"/>
    </source>
</evidence>
<evidence type="ECO:0000256" key="7">
    <source>
        <dbReference type="ARBA" id="ARBA00022679"/>
    </source>
</evidence>
<evidence type="ECO:0000256" key="1">
    <source>
        <dbReference type="ARBA" id="ARBA00004752"/>
    </source>
</evidence>
<evidence type="ECO:0000259" key="14">
    <source>
        <dbReference type="Pfam" id="PF00912"/>
    </source>
</evidence>
<sequence length="726" mass="77805">MLCVVVAALAATTPSRAADDGVPAFETLRAAHRPSDLIVLDRHGEPIQTLRIDDKARRLPWQPLATFSPALRELIVHGEDRQFWSHGGVDWSGLARGALARTQGRVQGGSTLTMQLAALLDPALARPAGGRGALQKWSQIGAAHALEARWSKAQILEAYLNLVPLRGELIGVPAASHHLFGKQASGLDRGEAALLVALLRAPNAAPALVQRRACALLGEAPDCERIGSLASRALVRRSAPPLGEQLAPHHARWLLAQQAKPITSVRLRSTLDARLQRSALQALRTQMAELQGRQVEDGAVLVLDNRSGEVLAWVGSSGPAWSDAPAVDAVLARRQPGSTLKPFVYALAFERGTLTPASLLHDAPADLDGGSGAFMPRNYDHRYRGWVSARSALAASLNVPAARLAALVGPEPLFERLNAAGLQLSESGGYHGLALALGSADVTLLQLSNAYRMLANGGRWTPVAGTPGAARAVFDARVAFQVGDILADAGARATTFGLDSALVTRGFAAVKTGTSKDMRDNWCIGFTDRYTVGVWVGNASGDAMHHVSGTQGAAPVWRALVQQLHAQQPSRAPPPPPGLERRAIHFDNQLEAPRDEWFLQGSGETLADARGRVPISEHARGRVHPNEHARGRLRVGEQLAQKRPSGISSPRDGSVFALDPDMPAPVQRIRFEGEAGQWWLDGQPLGSGASLQWMPWPGRHRLELKAADGRVIDRIAFEVRGAYVRR</sequence>